<feature type="transmembrane region" description="Helical" evidence="6">
    <location>
        <begin position="149"/>
        <end position="172"/>
    </location>
</feature>
<dbReference type="EMBL" id="JBAWKB010000001">
    <property type="protein sequence ID" value="MFH6770975.1"/>
    <property type="molecule type" value="Genomic_DNA"/>
</dbReference>
<name>A0ABW7MWC4_9FLAO</name>
<feature type="transmembrane region" description="Helical" evidence="6">
    <location>
        <begin position="38"/>
        <end position="59"/>
    </location>
</feature>
<gene>
    <name evidence="8" type="ORF">V8G58_03430</name>
</gene>
<evidence type="ECO:0000256" key="1">
    <source>
        <dbReference type="ARBA" id="ARBA00004651"/>
    </source>
</evidence>
<evidence type="ECO:0000313" key="9">
    <source>
        <dbReference type="Proteomes" id="UP001610100"/>
    </source>
</evidence>
<reference evidence="8 9" key="1">
    <citation type="submission" date="2024-02" db="EMBL/GenBank/DDBJ databases">
        <title>A Gaetbulibacter species isolated from tidal flats and genomic insights of their niches.</title>
        <authorList>
            <person name="Ye Y."/>
        </authorList>
    </citation>
    <scope>NUCLEOTIDE SEQUENCE [LARGE SCALE GENOMIC DNA]</scope>
    <source>
        <strain evidence="8 9">KYW382</strain>
    </source>
</reference>
<feature type="transmembrane region" description="Helical" evidence="6">
    <location>
        <begin position="96"/>
        <end position="117"/>
    </location>
</feature>
<sequence length="304" mass="33822">MNKSILKAHLALLGANLIYGVNYIIAKGIMPDKIGPDAFVFIRLLFATPLFWILKKFVITERVATRDYLRLMLCGLLGAAANQLLFFHGINLTSPVDASIIMTVVPVIVLVFGALILHERITRNKLIGITIGGIGAVALILYGKEASGTSSLLGNLFIFLNASSYSLYLVFVKPLMRKYNSVTVVSWVFLFGFLFTFPIGIGDFMNTNYEAFTLGTYLTVGFVVIFTTFFAYLFNIYSLSHVSPSVTSSYIYLQPLISFLMVLLYANVFDQKEYAQDINLVKIISGILVIFGVYMVSRKSKVKV</sequence>
<dbReference type="PANTHER" id="PTHR32322:SF18">
    <property type="entry name" value="S-ADENOSYLMETHIONINE_S-ADENOSYLHOMOCYSTEINE TRANSPORTER"/>
    <property type="match status" value="1"/>
</dbReference>
<feature type="transmembrane region" description="Helical" evidence="6">
    <location>
        <begin position="249"/>
        <end position="268"/>
    </location>
</feature>
<evidence type="ECO:0000256" key="3">
    <source>
        <dbReference type="ARBA" id="ARBA00022692"/>
    </source>
</evidence>
<dbReference type="InterPro" id="IPR037185">
    <property type="entry name" value="EmrE-like"/>
</dbReference>
<feature type="transmembrane region" description="Helical" evidence="6">
    <location>
        <begin position="280"/>
        <end position="297"/>
    </location>
</feature>
<evidence type="ECO:0000256" key="6">
    <source>
        <dbReference type="SAM" id="Phobius"/>
    </source>
</evidence>
<dbReference type="Pfam" id="PF00892">
    <property type="entry name" value="EamA"/>
    <property type="match status" value="2"/>
</dbReference>
<proteinExistence type="predicted"/>
<feature type="domain" description="EamA" evidence="7">
    <location>
        <begin position="7"/>
        <end position="139"/>
    </location>
</feature>
<dbReference type="RefSeq" id="WP_344739747.1">
    <property type="nucleotide sequence ID" value="NZ_BAABAY010000001.1"/>
</dbReference>
<feature type="transmembrane region" description="Helical" evidence="6">
    <location>
        <begin position="214"/>
        <end position="237"/>
    </location>
</feature>
<evidence type="ECO:0000256" key="4">
    <source>
        <dbReference type="ARBA" id="ARBA00022989"/>
    </source>
</evidence>
<evidence type="ECO:0000259" key="7">
    <source>
        <dbReference type="Pfam" id="PF00892"/>
    </source>
</evidence>
<feature type="transmembrane region" description="Helical" evidence="6">
    <location>
        <begin position="7"/>
        <end position="26"/>
    </location>
</feature>
<comment type="subcellular location">
    <subcellularLocation>
        <location evidence="1">Cell membrane</location>
        <topology evidence="1">Multi-pass membrane protein</topology>
    </subcellularLocation>
</comment>
<keyword evidence="2" id="KW-1003">Cell membrane</keyword>
<protein>
    <submittedName>
        <fullName evidence="8">DMT family transporter</fullName>
    </submittedName>
</protein>
<organism evidence="8 9">
    <name type="scientific">Gaetbulibacter aestuarii</name>
    <dbReference type="NCBI Taxonomy" id="1502358"/>
    <lineage>
        <taxon>Bacteria</taxon>
        <taxon>Pseudomonadati</taxon>
        <taxon>Bacteroidota</taxon>
        <taxon>Flavobacteriia</taxon>
        <taxon>Flavobacteriales</taxon>
        <taxon>Flavobacteriaceae</taxon>
        <taxon>Gaetbulibacter</taxon>
    </lineage>
</organism>
<keyword evidence="9" id="KW-1185">Reference proteome</keyword>
<keyword evidence="5 6" id="KW-0472">Membrane</keyword>
<feature type="transmembrane region" description="Helical" evidence="6">
    <location>
        <begin position="184"/>
        <end position="202"/>
    </location>
</feature>
<feature type="transmembrane region" description="Helical" evidence="6">
    <location>
        <begin position="126"/>
        <end position="143"/>
    </location>
</feature>
<evidence type="ECO:0000256" key="2">
    <source>
        <dbReference type="ARBA" id="ARBA00022475"/>
    </source>
</evidence>
<keyword evidence="3 6" id="KW-0812">Transmembrane</keyword>
<feature type="domain" description="EamA" evidence="7">
    <location>
        <begin position="153"/>
        <end position="297"/>
    </location>
</feature>
<dbReference type="PANTHER" id="PTHR32322">
    <property type="entry name" value="INNER MEMBRANE TRANSPORTER"/>
    <property type="match status" value="1"/>
</dbReference>
<dbReference type="Proteomes" id="UP001610100">
    <property type="component" value="Unassembled WGS sequence"/>
</dbReference>
<dbReference type="SUPFAM" id="SSF103481">
    <property type="entry name" value="Multidrug resistance efflux transporter EmrE"/>
    <property type="match status" value="2"/>
</dbReference>
<dbReference type="InterPro" id="IPR000620">
    <property type="entry name" value="EamA_dom"/>
</dbReference>
<dbReference type="InterPro" id="IPR050638">
    <property type="entry name" value="AA-Vitamin_Transporters"/>
</dbReference>
<evidence type="ECO:0000313" key="8">
    <source>
        <dbReference type="EMBL" id="MFH6770975.1"/>
    </source>
</evidence>
<accession>A0ABW7MWC4</accession>
<comment type="caution">
    <text evidence="8">The sequence shown here is derived from an EMBL/GenBank/DDBJ whole genome shotgun (WGS) entry which is preliminary data.</text>
</comment>
<keyword evidence="4 6" id="KW-1133">Transmembrane helix</keyword>
<evidence type="ECO:0000256" key="5">
    <source>
        <dbReference type="ARBA" id="ARBA00023136"/>
    </source>
</evidence>
<feature type="transmembrane region" description="Helical" evidence="6">
    <location>
        <begin position="71"/>
        <end position="90"/>
    </location>
</feature>